<gene>
    <name evidence="10" type="ORF">MONAX_5E002437</name>
</gene>
<dbReference type="GO" id="GO:0005886">
    <property type="term" value="C:plasma membrane"/>
    <property type="evidence" value="ECO:0007669"/>
    <property type="project" value="InterPro"/>
</dbReference>
<keyword evidence="3" id="KW-0677">Repeat</keyword>
<organism evidence="10 11">
    <name type="scientific">Marmota monax</name>
    <name type="common">Woodchuck</name>
    <dbReference type="NCBI Taxonomy" id="9995"/>
    <lineage>
        <taxon>Eukaryota</taxon>
        <taxon>Metazoa</taxon>
        <taxon>Chordata</taxon>
        <taxon>Craniata</taxon>
        <taxon>Vertebrata</taxon>
        <taxon>Euteleostomi</taxon>
        <taxon>Mammalia</taxon>
        <taxon>Eutheria</taxon>
        <taxon>Euarchontoglires</taxon>
        <taxon>Glires</taxon>
        <taxon>Rodentia</taxon>
        <taxon>Sciuromorpha</taxon>
        <taxon>Sciuridae</taxon>
        <taxon>Xerinae</taxon>
        <taxon>Marmotini</taxon>
        <taxon>Marmota</taxon>
    </lineage>
</organism>
<keyword evidence="11" id="KW-1185">Reference proteome</keyword>
<evidence type="ECO:0000256" key="8">
    <source>
        <dbReference type="PROSITE-ProRule" id="PRU00043"/>
    </source>
</evidence>
<keyword evidence="4 8" id="KW-0106">Calcium</keyword>
<dbReference type="PROSITE" id="PS00232">
    <property type="entry name" value="CADHERIN_1"/>
    <property type="match status" value="1"/>
</dbReference>
<dbReference type="InterPro" id="IPR015919">
    <property type="entry name" value="Cadherin-like_sf"/>
</dbReference>
<keyword evidence="6" id="KW-0472">Membrane</keyword>
<dbReference type="EMBL" id="CABDUW010001115">
    <property type="protein sequence ID" value="VTJ78748.1"/>
    <property type="molecule type" value="Genomic_DNA"/>
</dbReference>
<dbReference type="SUPFAM" id="SSF49313">
    <property type="entry name" value="Cadherin-like"/>
    <property type="match status" value="1"/>
</dbReference>
<dbReference type="PANTHER" id="PTHR24028">
    <property type="entry name" value="CADHERIN-87A"/>
    <property type="match status" value="1"/>
</dbReference>
<evidence type="ECO:0000313" key="11">
    <source>
        <dbReference type="Proteomes" id="UP000335636"/>
    </source>
</evidence>
<proteinExistence type="predicted"/>
<keyword evidence="7" id="KW-0325">Glycoprotein</keyword>
<dbReference type="PRINTS" id="PR00205">
    <property type="entry name" value="CADHERIN"/>
</dbReference>
<feature type="non-terminal residue" evidence="10">
    <location>
        <position position="236"/>
    </location>
</feature>
<evidence type="ECO:0000256" key="5">
    <source>
        <dbReference type="ARBA" id="ARBA00022989"/>
    </source>
</evidence>
<dbReference type="GO" id="GO:0007156">
    <property type="term" value="P:homophilic cell adhesion via plasma membrane adhesion molecules"/>
    <property type="evidence" value="ECO:0007669"/>
    <property type="project" value="InterPro"/>
</dbReference>
<dbReference type="PROSITE" id="PS50268">
    <property type="entry name" value="CADHERIN_2"/>
    <property type="match status" value="1"/>
</dbReference>
<comment type="caution">
    <text evidence="10">The sequence shown here is derived from an EMBL/GenBank/DDBJ whole genome shotgun (WGS) entry which is preliminary data.</text>
</comment>
<evidence type="ECO:0000256" key="7">
    <source>
        <dbReference type="ARBA" id="ARBA00023180"/>
    </source>
</evidence>
<dbReference type="AlphaFoldDB" id="A0A5E4CAA0"/>
<dbReference type="InterPro" id="IPR050174">
    <property type="entry name" value="Protocadherin/Cadherin-CA"/>
</dbReference>
<evidence type="ECO:0000256" key="1">
    <source>
        <dbReference type="ARBA" id="ARBA00004167"/>
    </source>
</evidence>
<keyword evidence="2" id="KW-0812">Transmembrane</keyword>
<evidence type="ECO:0000256" key="2">
    <source>
        <dbReference type="ARBA" id="ARBA00022692"/>
    </source>
</evidence>
<evidence type="ECO:0000259" key="9">
    <source>
        <dbReference type="PROSITE" id="PS50268"/>
    </source>
</evidence>
<dbReference type="CDD" id="cd11304">
    <property type="entry name" value="Cadherin_repeat"/>
    <property type="match status" value="3"/>
</dbReference>
<dbReference type="GO" id="GO:0005509">
    <property type="term" value="F:calcium ion binding"/>
    <property type="evidence" value="ECO:0007669"/>
    <property type="project" value="UniProtKB-UniRule"/>
</dbReference>
<sequence length="236" mass="25316">MTTQHRWITVWQVSLDEDVGANGLQSVRLAQPHSPFQVELQTCVGGAQCVDLVLLQELDCESQAAYSLEPVAWPRRGAAGCGLPSQLFSVSVLDASDHSPAFPQGAVEDAPVGLLFLDLDAADPQEGPMSRLLRLDPGSGRLILAGPVDYECQDTYDLDVIVLIRDVNDNAPDIAITPLATPGEPVTSSFTATALRKAVTGELRSRRCFDSEELAEMKLVLEALDGGFPPLQQCGC</sequence>
<evidence type="ECO:0000256" key="6">
    <source>
        <dbReference type="ARBA" id="ARBA00023136"/>
    </source>
</evidence>
<dbReference type="InterPro" id="IPR002126">
    <property type="entry name" value="Cadherin-like_dom"/>
</dbReference>
<dbReference type="Proteomes" id="UP000335636">
    <property type="component" value="Unassembled WGS sequence"/>
</dbReference>
<accession>A0A5E4CAA0</accession>
<protein>
    <recommendedName>
        <fullName evidence="9">Cadherin domain-containing protein</fullName>
    </recommendedName>
</protein>
<evidence type="ECO:0000313" key="10">
    <source>
        <dbReference type="EMBL" id="VTJ78748.1"/>
    </source>
</evidence>
<feature type="domain" description="Cadherin" evidence="9">
    <location>
        <begin position="16"/>
        <end position="102"/>
    </location>
</feature>
<comment type="subcellular location">
    <subcellularLocation>
        <location evidence="1">Membrane</location>
        <topology evidence="1">Single-pass membrane protein</topology>
    </subcellularLocation>
</comment>
<reference evidence="10" key="1">
    <citation type="submission" date="2019-04" db="EMBL/GenBank/DDBJ databases">
        <authorList>
            <person name="Alioto T."/>
            <person name="Alioto T."/>
        </authorList>
    </citation>
    <scope>NUCLEOTIDE SEQUENCE [LARGE SCALE GENOMIC DNA]</scope>
</reference>
<dbReference type="PANTHER" id="PTHR24028:SF46">
    <property type="entry name" value="PROTOCADHERIN-8"/>
    <property type="match status" value="1"/>
</dbReference>
<dbReference type="InterPro" id="IPR020894">
    <property type="entry name" value="Cadherin_CS"/>
</dbReference>
<evidence type="ECO:0000256" key="3">
    <source>
        <dbReference type="ARBA" id="ARBA00022737"/>
    </source>
</evidence>
<evidence type="ECO:0000256" key="4">
    <source>
        <dbReference type="ARBA" id="ARBA00022837"/>
    </source>
</evidence>
<keyword evidence="5" id="KW-1133">Transmembrane helix</keyword>
<name>A0A5E4CAA0_MARMO</name>